<proteinExistence type="inferred from homology"/>
<dbReference type="GO" id="GO:0005829">
    <property type="term" value="C:cytosol"/>
    <property type="evidence" value="ECO:0007669"/>
    <property type="project" value="TreeGrafter"/>
</dbReference>
<dbReference type="Gene3D" id="3.30.1330.40">
    <property type="entry name" value="RutC-like"/>
    <property type="match status" value="1"/>
</dbReference>
<gene>
    <name evidence="2" type="ORF">Q5707_18555</name>
</gene>
<dbReference type="PANTHER" id="PTHR11803:SF58">
    <property type="entry name" value="PROTEIN HMF1-RELATED"/>
    <property type="match status" value="1"/>
</dbReference>
<dbReference type="FunFam" id="3.30.1330.40:FF:000001">
    <property type="entry name" value="L-PSP family endoribonuclease"/>
    <property type="match status" value="1"/>
</dbReference>
<reference evidence="2" key="1">
    <citation type="submission" date="2023-07" db="EMBL/GenBank/DDBJ databases">
        <title>Genomic analysis of Rhodococcus opacus VOC-14 with glycol ethers degradation activity.</title>
        <authorList>
            <person name="Narkevich D.A."/>
            <person name="Hlushen A.M."/>
            <person name="Akhremchuk A.E."/>
            <person name="Sikolenko M.A."/>
            <person name="Valentovich L.N."/>
        </authorList>
    </citation>
    <scope>NUCLEOTIDE SEQUENCE</scope>
    <source>
        <strain evidence="2">VOC-14</strain>
    </source>
</reference>
<dbReference type="PANTHER" id="PTHR11803">
    <property type="entry name" value="2-IMINOBUTANOATE/2-IMINOPROPANOATE DEAMINASE RIDA"/>
    <property type="match status" value="1"/>
</dbReference>
<dbReference type="CDD" id="cd00448">
    <property type="entry name" value="YjgF_YER057c_UK114_family"/>
    <property type="match status" value="1"/>
</dbReference>
<sequence length="134" mass="13891">MHVTTAIATTHAPSAAHLYNQGIQVGDLVFCSGQLPLTAESGVLVGKDDPRAQTRQVFANVAAVLAAAGSSLEHVVKATIFLTSMEDVAAVNAVYAETFAGIKPARSCIAVRALPHRDALVEIEVVATRAPGSE</sequence>
<evidence type="ECO:0000313" key="2">
    <source>
        <dbReference type="EMBL" id="WLF44006.1"/>
    </source>
</evidence>
<dbReference type="GO" id="GO:0019239">
    <property type="term" value="F:deaminase activity"/>
    <property type="evidence" value="ECO:0007669"/>
    <property type="project" value="TreeGrafter"/>
</dbReference>
<organism evidence="2 3">
    <name type="scientific">Rhodococcus opacus</name>
    <name type="common">Nocardia opaca</name>
    <dbReference type="NCBI Taxonomy" id="37919"/>
    <lineage>
        <taxon>Bacteria</taxon>
        <taxon>Bacillati</taxon>
        <taxon>Actinomycetota</taxon>
        <taxon>Actinomycetes</taxon>
        <taxon>Mycobacteriales</taxon>
        <taxon>Nocardiaceae</taxon>
        <taxon>Rhodococcus</taxon>
    </lineage>
</organism>
<dbReference type="Pfam" id="PF01042">
    <property type="entry name" value="Ribonuc_L-PSP"/>
    <property type="match status" value="1"/>
</dbReference>
<dbReference type="PROSITE" id="PS01094">
    <property type="entry name" value="UPF0076"/>
    <property type="match status" value="1"/>
</dbReference>
<keyword evidence="2" id="KW-0378">Hydrolase</keyword>
<dbReference type="RefSeq" id="WP_005561448.1">
    <property type="nucleotide sequence ID" value="NZ_CAJUXZ010000012.1"/>
</dbReference>
<dbReference type="AlphaFoldDB" id="A0AAX3Y4V9"/>
<protein>
    <submittedName>
        <fullName evidence="2">Rid family detoxifying hydrolase</fullName>
    </submittedName>
</protein>
<dbReference type="EMBL" id="CP130953">
    <property type="protein sequence ID" value="WLF44006.1"/>
    <property type="molecule type" value="Genomic_DNA"/>
</dbReference>
<accession>A0AAX3Y4V9</accession>
<dbReference type="InterPro" id="IPR006056">
    <property type="entry name" value="RidA"/>
</dbReference>
<name>A0AAX3Y4V9_RHOOP</name>
<dbReference type="Proteomes" id="UP001231166">
    <property type="component" value="Chromosome"/>
</dbReference>
<evidence type="ECO:0000313" key="3">
    <source>
        <dbReference type="Proteomes" id="UP001231166"/>
    </source>
</evidence>
<dbReference type="SUPFAM" id="SSF55298">
    <property type="entry name" value="YjgF-like"/>
    <property type="match status" value="1"/>
</dbReference>
<evidence type="ECO:0000256" key="1">
    <source>
        <dbReference type="ARBA" id="ARBA00010552"/>
    </source>
</evidence>
<dbReference type="NCBIfam" id="TIGR00004">
    <property type="entry name" value="Rid family detoxifying hydrolase"/>
    <property type="match status" value="1"/>
</dbReference>
<dbReference type="InterPro" id="IPR006175">
    <property type="entry name" value="YjgF/YER057c/UK114"/>
</dbReference>
<dbReference type="InterPro" id="IPR035959">
    <property type="entry name" value="RutC-like_sf"/>
</dbReference>
<dbReference type="InterPro" id="IPR019897">
    <property type="entry name" value="RidA_CS"/>
</dbReference>
<comment type="similarity">
    <text evidence="1">Belongs to the RutC family.</text>
</comment>